<accession>A0A1G2QCL6</accession>
<dbReference type="Gene3D" id="2.40.30.10">
    <property type="entry name" value="Translation factors"/>
    <property type="match status" value="1"/>
</dbReference>
<evidence type="ECO:0000256" key="12">
    <source>
        <dbReference type="ARBA" id="ARBA00023136"/>
    </source>
</evidence>
<evidence type="ECO:0000256" key="2">
    <source>
        <dbReference type="ARBA" id="ARBA00004141"/>
    </source>
</evidence>
<dbReference type="STRING" id="1802438.A2571_03140"/>
<evidence type="ECO:0000256" key="10">
    <source>
        <dbReference type="ARBA" id="ARBA00023004"/>
    </source>
</evidence>
<dbReference type="Pfam" id="PF08022">
    <property type="entry name" value="FAD_binding_8"/>
    <property type="match status" value="1"/>
</dbReference>
<keyword evidence="12 13" id="KW-0472">Membrane</keyword>
<evidence type="ECO:0000256" key="13">
    <source>
        <dbReference type="SAM" id="Phobius"/>
    </source>
</evidence>
<feature type="transmembrane region" description="Helical" evidence="13">
    <location>
        <begin position="120"/>
        <end position="138"/>
    </location>
</feature>
<organism evidence="15 16">
    <name type="scientific">Candidatus Vogelbacteria bacterium RIFOXYD1_FULL_44_32</name>
    <dbReference type="NCBI Taxonomy" id="1802438"/>
    <lineage>
        <taxon>Bacteria</taxon>
        <taxon>Candidatus Vogeliibacteriota</taxon>
    </lineage>
</organism>
<feature type="transmembrane region" description="Helical" evidence="13">
    <location>
        <begin position="150"/>
        <end position="168"/>
    </location>
</feature>
<feature type="domain" description="FAD-binding FR-type" evidence="14">
    <location>
        <begin position="206"/>
        <end position="305"/>
    </location>
</feature>
<dbReference type="Proteomes" id="UP000177043">
    <property type="component" value="Unassembled WGS sequence"/>
</dbReference>
<gene>
    <name evidence="15" type="ORF">A2571_03140</name>
</gene>
<dbReference type="InterPro" id="IPR017927">
    <property type="entry name" value="FAD-bd_FR_type"/>
</dbReference>
<evidence type="ECO:0000256" key="1">
    <source>
        <dbReference type="ARBA" id="ARBA00001974"/>
    </source>
</evidence>
<dbReference type="GO" id="GO:0051537">
    <property type="term" value="F:2 iron, 2 sulfur cluster binding"/>
    <property type="evidence" value="ECO:0007669"/>
    <property type="project" value="UniProtKB-KW"/>
</dbReference>
<dbReference type="PRINTS" id="PR00410">
    <property type="entry name" value="PHEHYDRXLASE"/>
</dbReference>
<dbReference type="SUPFAM" id="SSF63380">
    <property type="entry name" value="Riboflavin synthase domain-like"/>
    <property type="match status" value="1"/>
</dbReference>
<evidence type="ECO:0000256" key="3">
    <source>
        <dbReference type="ARBA" id="ARBA00022630"/>
    </source>
</evidence>
<protein>
    <recommendedName>
        <fullName evidence="14">FAD-binding FR-type domain-containing protein</fullName>
    </recommendedName>
</protein>
<name>A0A1G2QCL6_9BACT</name>
<comment type="subcellular location">
    <subcellularLocation>
        <location evidence="2">Membrane</location>
        <topology evidence="2">Multi-pass membrane protein</topology>
    </subcellularLocation>
</comment>
<keyword evidence="11" id="KW-0411">Iron-sulfur</keyword>
<dbReference type="AlphaFoldDB" id="A0A1G2QCL6"/>
<dbReference type="PROSITE" id="PS51384">
    <property type="entry name" value="FAD_FR"/>
    <property type="match status" value="1"/>
</dbReference>
<dbReference type="GO" id="GO:0016491">
    <property type="term" value="F:oxidoreductase activity"/>
    <property type="evidence" value="ECO:0007669"/>
    <property type="project" value="UniProtKB-KW"/>
</dbReference>
<dbReference type="GO" id="GO:0046872">
    <property type="term" value="F:metal ion binding"/>
    <property type="evidence" value="ECO:0007669"/>
    <property type="project" value="UniProtKB-KW"/>
</dbReference>
<comment type="caution">
    <text evidence="15">The sequence shown here is derived from an EMBL/GenBank/DDBJ whole genome shotgun (WGS) entry which is preliminary data.</text>
</comment>
<reference evidence="15 16" key="1">
    <citation type="journal article" date="2016" name="Nat. Commun.">
        <title>Thousands of microbial genomes shed light on interconnected biogeochemical processes in an aquifer system.</title>
        <authorList>
            <person name="Anantharaman K."/>
            <person name="Brown C.T."/>
            <person name="Hug L.A."/>
            <person name="Sharon I."/>
            <person name="Castelle C.J."/>
            <person name="Probst A.J."/>
            <person name="Thomas B.C."/>
            <person name="Singh A."/>
            <person name="Wilkins M.J."/>
            <person name="Karaoz U."/>
            <person name="Brodie E.L."/>
            <person name="Williams K.H."/>
            <person name="Hubbard S.S."/>
            <person name="Banfield J.F."/>
        </authorList>
    </citation>
    <scope>NUCLEOTIDE SEQUENCE [LARGE SCALE GENOMIC DNA]</scope>
</reference>
<dbReference type="Pfam" id="PF00175">
    <property type="entry name" value="NAD_binding_1"/>
    <property type="match status" value="1"/>
</dbReference>
<evidence type="ECO:0000256" key="9">
    <source>
        <dbReference type="ARBA" id="ARBA00023002"/>
    </source>
</evidence>
<proteinExistence type="predicted"/>
<dbReference type="Pfam" id="PF01794">
    <property type="entry name" value="Ferric_reduct"/>
    <property type="match status" value="1"/>
</dbReference>
<dbReference type="PANTHER" id="PTHR47354:SF8">
    <property type="entry name" value="1,2-PHENYLACETYL-COA EPOXIDASE, SUBUNIT E"/>
    <property type="match status" value="1"/>
</dbReference>
<keyword evidence="8 13" id="KW-1133">Transmembrane helix</keyword>
<feature type="transmembrane region" description="Helical" evidence="13">
    <location>
        <begin position="39"/>
        <end position="59"/>
    </location>
</feature>
<evidence type="ECO:0000259" key="14">
    <source>
        <dbReference type="PROSITE" id="PS51384"/>
    </source>
</evidence>
<dbReference type="SUPFAM" id="SSF52343">
    <property type="entry name" value="Ferredoxin reductase-like, C-terminal NADP-linked domain"/>
    <property type="match status" value="1"/>
</dbReference>
<dbReference type="InterPro" id="IPR001433">
    <property type="entry name" value="OxRdtase_FAD/NAD-bd"/>
</dbReference>
<evidence type="ECO:0000256" key="7">
    <source>
        <dbReference type="ARBA" id="ARBA00022827"/>
    </source>
</evidence>
<keyword evidence="6" id="KW-0479">Metal-binding</keyword>
<dbReference type="Gene3D" id="3.40.50.80">
    <property type="entry name" value="Nucleotide-binding domain of ferredoxin-NADP reductase (FNR) module"/>
    <property type="match status" value="1"/>
</dbReference>
<evidence type="ECO:0000313" key="15">
    <source>
        <dbReference type="EMBL" id="OHA58227.1"/>
    </source>
</evidence>
<comment type="cofactor">
    <cofactor evidence="1">
        <name>FAD</name>
        <dbReference type="ChEBI" id="CHEBI:57692"/>
    </cofactor>
</comment>
<dbReference type="GO" id="GO:0050660">
    <property type="term" value="F:flavin adenine dinucleotide binding"/>
    <property type="evidence" value="ECO:0007669"/>
    <property type="project" value="TreeGrafter"/>
</dbReference>
<dbReference type="InterPro" id="IPR017938">
    <property type="entry name" value="Riboflavin_synthase-like_b-brl"/>
</dbReference>
<dbReference type="GO" id="GO:0016020">
    <property type="term" value="C:membrane"/>
    <property type="evidence" value="ECO:0007669"/>
    <property type="project" value="UniProtKB-SubCell"/>
</dbReference>
<keyword evidence="7" id="KW-0274">FAD</keyword>
<keyword evidence="9" id="KW-0560">Oxidoreductase</keyword>
<dbReference type="InterPro" id="IPR013112">
    <property type="entry name" value="FAD-bd_8"/>
</dbReference>
<dbReference type="InterPro" id="IPR013130">
    <property type="entry name" value="Fe3_Rdtase_TM_dom"/>
</dbReference>
<dbReference type="InterPro" id="IPR050415">
    <property type="entry name" value="MRET"/>
</dbReference>
<evidence type="ECO:0000256" key="5">
    <source>
        <dbReference type="ARBA" id="ARBA00022714"/>
    </source>
</evidence>
<keyword evidence="4 13" id="KW-0812">Transmembrane</keyword>
<evidence type="ECO:0000256" key="11">
    <source>
        <dbReference type="ARBA" id="ARBA00023014"/>
    </source>
</evidence>
<dbReference type="PANTHER" id="PTHR47354">
    <property type="entry name" value="NADH OXIDOREDUCTASE HCR"/>
    <property type="match status" value="1"/>
</dbReference>
<dbReference type="EMBL" id="MHTJ01000004">
    <property type="protein sequence ID" value="OHA58227.1"/>
    <property type="molecule type" value="Genomic_DNA"/>
</dbReference>
<feature type="transmembrane region" description="Helical" evidence="13">
    <location>
        <begin position="5"/>
        <end position="24"/>
    </location>
</feature>
<feature type="transmembrane region" description="Helical" evidence="13">
    <location>
        <begin position="180"/>
        <end position="200"/>
    </location>
</feature>
<evidence type="ECO:0000256" key="6">
    <source>
        <dbReference type="ARBA" id="ARBA00022723"/>
    </source>
</evidence>
<evidence type="ECO:0000256" key="4">
    <source>
        <dbReference type="ARBA" id="ARBA00022692"/>
    </source>
</evidence>
<keyword evidence="5" id="KW-0001">2Fe-2S</keyword>
<keyword evidence="3" id="KW-0285">Flavoprotein</keyword>
<evidence type="ECO:0000256" key="8">
    <source>
        <dbReference type="ARBA" id="ARBA00022989"/>
    </source>
</evidence>
<feature type="transmembrane region" description="Helical" evidence="13">
    <location>
        <begin position="80"/>
        <end position="100"/>
    </location>
</feature>
<evidence type="ECO:0000313" key="16">
    <source>
        <dbReference type="Proteomes" id="UP000177043"/>
    </source>
</evidence>
<sequence length="430" mass="48330">MNKTVLYLVLVVNFIVTGFFWWAGSSELFGLGGEGALKAFGRLFGLIGQLLILLELALVSRVPFIEKAISLDRRVQLHRFVGYGILSAFLMHPLLLSFGYDGGAGATNQFVSFILNWEDIFNALVALVIFIFVIIISIPVVRRKLRYDTWYFMHLLMYVALFLSFGHQTKSGDLVAGPALYYWLGLNFAVIGLFLAYRLLHPIYLYYQHRFVVDEVVAEGPNICSVYIKGQNLASFKYEAGQFASLIFLARGLWYHHPFSFSLPPGGDRLRFTMKALGDFTVQADKLKPGTKVLIDGPFGHFTTIFGYNTKYLLVAGGIGITPIRSLLEKLRKQNKDVKFIYGAKTEAELALKSEIDQLGASGEYVLSQEKKTGFGEGIIDLPKIKNLAPDFLERDIYICGPHLMTKNLRQSLALAGVPKNQIHFEEFSF</sequence>
<keyword evidence="10" id="KW-0408">Iron</keyword>
<dbReference type="InterPro" id="IPR039261">
    <property type="entry name" value="FNR_nucleotide-bd"/>
</dbReference>